<reference evidence="10 11" key="1">
    <citation type="submission" date="2018-03" db="EMBL/GenBank/DDBJ databases">
        <title>Arenimonas caeni sp. nov., isolated from activated sludge.</title>
        <authorList>
            <person name="Liu H."/>
        </authorList>
    </citation>
    <scope>NUCLEOTIDE SEQUENCE [LARGE SCALE GENOMIC DNA]</scope>
    <source>
        <strain evidence="11">z29</strain>
    </source>
</reference>
<evidence type="ECO:0000256" key="5">
    <source>
        <dbReference type="ARBA" id="ARBA00022927"/>
    </source>
</evidence>
<keyword evidence="3 8" id="KW-0813">Transport</keyword>
<evidence type="ECO:0000256" key="2">
    <source>
        <dbReference type="ARBA" id="ARBA00006304"/>
    </source>
</evidence>
<evidence type="ECO:0000256" key="1">
    <source>
        <dbReference type="ARBA" id="ARBA00004442"/>
    </source>
</evidence>
<keyword evidence="4" id="KW-0732">Signal</keyword>
<gene>
    <name evidence="10" type="ORF">C6N40_04945</name>
</gene>
<accession>A0A2P6MAT1</accession>
<dbReference type="SMART" id="SM00965">
    <property type="entry name" value="STN"/>
    <property type="match status" value="1"/>
</dbReference>
<dbReference type="NCBIfam" id="TIGR02515">
    <property type="entry name" value="IV_pilus_PilQ"/>
    <property type="match status" value="1"/>
</dbReference>
<evidence type="ECO:0000313" key="11">
    <source>
        <dbReference type="Proteomes" id="UP000241736"/>
    </source>
</evidence>
<dbReference type="Pfam" id="PF07660">
    <property type="entry name" value="STN"/>
    <property type="match status" value="1"/>
</dbReference>
<evidence type="ECO:0000256" key="3">
    <source>
        <dbReference type="ARBA" id="ARBA00022448"/>
    </source>
</evidence>
<dbReference type="EMBL" id="PVLF01000004">
    <property type="protein sequence ID" value="PRH83088.1"/>
    <property type="molecule type" value="Genomic_DNA"/>
</dbReference>
<dbReference type="Gene3D" id="2.60.40.3500">
    <property type="match status" value="1"/>
</dbReference>
<keyword evidence="11" id="KW-1185">Reference proteome</keyword>
<dbReference type="Pfam" id="PF00263">
    <property type="entry name" value="Secretin"/>
    <property type="match status" value="1"/>
</dbReference>
<dbReference type="Gene3D" id="3.30.1370.130">
    <property type="match status" value="1"/>
</dbReference>
<evidence type="ECO:0000256" key="6">
    <source>
        <dbReference type="ARBA" id="ARBA00023136"/>
    </source>
</evidence>
<dbReference type="GO" id="GO:0009279">
    <property type="term" value="C:cell outer membrane"/>
    <property type="evidence" value="ECO:0007669"/>
    <property type="project" value="UniProtKB-SubCell"/>
</dbReference>
<dbReference type="PANTHER" id="PTHR30604:SF1">
    <property type="entry name" value="DNA UTILIZATION PROTEIN HOFQ"/>
    <property type="match status" value="1"/>
</dbReference>
<dbReference type="InterPro" id="IPR011662">
    <property type="entry name" value="Secretin/TonB_short_N"/>
</dbReference>
<sequence length="696" mass="73882">MGALAVGMATSLSAMAENVLKDVRYASAPGGKVDITLEFAEPIGEVQAFTTDTPPRIAVDLPETSNGLSQRRVVIGSGATSAVSAVEAGGRTRVVVDLFRPAGYTTRSAGNLLVLTVDAGAQQSGLATGPDPTKKVASGLEVANIDFRRGENGSGRVVLRFNGDGATADMRNEGSRIVVDVANASIPENLRRQLDVTDFATPVRSLEPNANAGSTRLVINTNGAFDSMAYQTGNEYVVEVSPKRAAPGTTVVAGAPGRAAGAVAGDMEGKRYSGRPVTFNFQDVPVRTVLQLIAEESGLNVVAADTVQGNVTLRLINVPWDQAMDIVLRAKQLDKRRDGNVIWVAPQAEIASFEKAVADARIANEEREPLVTEYIPINYGNAEDIAKLLTEDSKSSQGSGGGSSGQVNRGFLSPRGSVSFDNRTNTLLLIDIQSKVDEIKTLLATLDRPVDQVLIEARIVVATELFARELGVEFGVQDRTGTLPASNETTTDSGFSVSLPANPAAGLFNLSILRQDIVLDLELSALEEEGRGEVVSNPRVITANQREAIIRQGDEVAYLTIQPATTPGAVAQATVEFKEVLLELKVTPTITQDGRVYLNLAVKKDEVSELVANPAGGFIPQIARREVSTAVLIDNGQTVVVGGVYEFKNRDDLRKVPFLGDLPVVGNLFKSRAKSAEKAELLIFVTPRVLQVAKGG</sequence>
<dbReference type="Proteomes" id="UP000241736">
    <property type="component" value="Unassembled WGS sequence"/>
</dbReference>
<dbReference type="AlphaFoldDB" id="A0A2P6MAT1"/>
<dbReference type="Gene3D" id="2.60.40.3470">
    <property type="match status" value="1"/>
</dbReference>
<dbReference type="Gene3D" id="3.30.1370.120">
    <property type="match status" value="1"/>
</dbReference>
<dbReference type="PROSITE" id="PS00875">
    <property type="entry name" value="T2SP_D"/>
    <property type="match status" value="1"/>
</dbReference>
<protein>
    <submittedName>
        <fullName evidence="10">Type IV pilus secretin PilQ</fullName>
    </submittedName>
</protein>
<dbReference type="InterPro" id="IPR051808">
    <property type="entry name" value="Type_IV_pilus_biogenesis"/>
</dbReference>
<name>A0A2P6MAT1_9GAMM</name>
<evidence type="ECO:0000256" key="7">
    <source>
        <dbReference type="ARBA" id="ARBA00023237"/>
    </source>
</evidence>
<evidence type="ECO:0000313" key="10">
    <source>
        <dbReference type="EMBL" id="PRH83088.1"/>
    </source>
</evidence>
<dbReference type="InterPro" id="IPR001775">
    <property type="entry name" value="GspD/PilQ"/>
</dbReference>
<dbReference type="InterPro" id="IPR004845">
    <property type="entry name" value="T2SS_GspD_CS"/>
</dbReference>
<comment type="subcellular location">
    <subcellularLocation>
        <location evidence="1 8">Cell outer membrane</location>
    </subcellularLocation>
</comment>
<proteinExistence type="inferred from homology"/>
<keyword evidence="5" id="KW-0653">Protein transport</keyword>
<dbReference type="Pfam" id="PF03958">
    <property type="entry name" value="Secretin_N"/>
    <property type="match status" value="1"/>
</dbReference>
<dbReference type="GO" id="GO:0009306">
    <property type="term" value="P:protein secretion"/>
    <property type="evidence" value="ECO:0007669"/>
    <property type="project" value="InterPro"/>
</dbReference>
<feature type="domain" description="Secretin/TonB short N-terminal" evidence="9">
    <location>
        <begin position="299"/>
        <end position="347"/>
    </location>
</feature>
<dbReference type="PRINTS" id="PR00811">
    <property type="entry name" value="BCTERIALGSPD"/>
</dbReference>
<dbReference type="OrthoDB" id="9779724at2"/>
<comment type="similarity">
    <text evidence="2">Belongs to the bacterial secretin family. PilQ subfamily.</text>
</comment>
<dbReference type="PANTHER" id="PTHR30604">
    <property type="entry name" value="PROTEIN TRANSPORT PROTEIN HOFQ"/>
    <property type="match status" value="1"/>
</dbReference>
<dbReference type="InterPro" id="IPR038591">
    <property type="entry name" value="NolW-like_sf"/>
</dbReference>
<organism evidence="10 11">
    <name type="scientific">Arenimonas caeni</name>
    <dbReference type="NCBI Taxonomy" id="2058085"/>
    <lineage>
        <taxon>Bacteria</taxon>
        <taxon>Pseudomonadati</taxon>
        <taxon>Pseudomonadota</taxon>
        <taxon>Gammaproteobacteria</taxon>
        <taxon>Lysobacterales</taxon>
        <taxon>Lysobacteraceae</taxon>
        <taxon>Arenimonas</taxon>
    </lineage>
</organism>
<keyword evidence="6" id="KW-0472">Membrane</keyword>
<comment type="caution">
    <text evidence="10">The sequence shown here is derived from an EMBL/GenBank/DDBJ whole genome shotgun (WGS) entry which is preliminary data.</text>
</comment>
<dbReference type="InterPro" id="IPR004846">
    <property type="entry name" value="T2SS/T3SS_dom"/>
</dbReference>
<dbReference type="InterPro" id="IPR021731">
    <property type="entry name" value="AMIN_dom"/>
</dbReference>
<keyword evidence="7" id="KW-0998">Cell outer membrane</keyword>
<evidence type="ECO:0000256" key="4">
    <source>
        <dbReference type="ARBA" id="ARBA00022729"/>
    </source>
</evidence>
<dbReference type="Pfam" id="PF11741">
    <property type="entry name" value="AMIN"/>
    <property type="match status" value="2"/>
</dbReference>
<dbReference type="InterPro" id="IPR005644">
    <property type="entry name" value="NolW-like"/>
</dbReference>
<dbReference type="InterPro" id="IPR013355">
    <property type="entry name" value="Pilus_4_PilQ"/>
</dbReference>
<evidence type="ECO:0000256" key="8">
    <source>
        <dbReference type="RuleBase" id="RU004004"/>
    </source>
</evidence>
<evidence type="ECO:0000259" key="9">
    <source>
        <dbReference type="SMART" id="SM00965"/>
    </source>
</evidence>